<evidence type="ECO:0000313" key="2">
    <source>
        <dbReference type="Proteomes" id="UP000278807"/>
    </source>
</evidence>
<organism evidence="3">
    <name type="scientific">Rodentolepis nana</name>
    <name type="common">Dwarf tapeworm</name>
    <name type="synonym">Hymenolepis nana</name>
    <dbReference type="NCBI Taxonomy" id="102285"/>
    <lineage>
        <taxon>Eukaryota</taxon>
        <taxon>Metazoa</taxon>
        <taxon>Spiralia</taxon>
        <taxon>Lophotrochozoa</taxon>
        <taxon>Platyhelminthes</taxon>
        <taxon>Cestoda</taxon>
        <taxon>Eucestoda</taxon>
        <taxon>Cyclophyllidea</taxon>
        <taxon>Hymenolepididae</taxon>
        <taxon>Rodentolepis</taxon>
    </lineage>
</organism>
<proteinExistence type="predicted"/>
<dbReference type="STRING" id="102285.A0A0R3T9Y4"/>
<dbReference type="AlphaFoldDB" id="A0A0R3T9Y4"/>
<keyword evidence="2" id="KW-1185">Reference proteome</keyword>
<evidence type="ECO:0000313" key="3">
    <source>
        <dbReference type="WBParaSite" id="HNAJ_0000387301-mRNA-1"/>
    </source>
</evidence>
<reference evidence="3" key="1">
    <citation type="submission" date="2017-02" db="UniProtKB">
        <authorList>
            <consortium name="WormBaseParasite"/>
        </authorList>
    </citation>
    <scope>IDENTIFICATION</scope>
</reference>
<dbReference type="Gene3D" id="2.120.10.80">
    <property type="entry name" value="Kelch-type beta propeller"/>
    <property type="match status" value="1"/>
</dbReference>
<dbReference type="WBParaSite" id="HNAJ_0000387301-mRNA-1">
    <property type="protein sequence ID" value="HNAJ_0000387301-mRNA-1"/>
    <property type="gene ID" value="HNAJ_0000387301"/>
</dbReference>
<name>A0A0R3T9Y4_RODNA</name>
<dbReference type="SUPFAM" id="SSF117281">
    <property type="entry name" value="Kelch motif"/>
    <property type="match status" value="1"/>
</dbReference>
<reference evidence="1 2" key="2">
    <citation type="submission" date="2018-11" db="EMBL/GenBank/DDBJ databases">
        <authorList>
            <consortium name="Pathogen Informatics"/>
        </authorList>
    </citation>
    <scope>NUCLEOTIDE SEQUENCE [LARGE SCALE GENOMIC DNA]</scope>
</reference>
<sequence>MSSYICELKTFQIPKQHRLGCGNKEDVGIIVPQHVWRKLPPMPTPRYGTGAAHIPGVGDIVVGGYAVTGQCVNKAEIFLTTSSPLGHAGSWCEIANMLHSRYCPAAEFFNGSVYVAGDRNNPTSSVEMLSLFTEGPPQWTEVIKLTFKLHSLISFNGSLLFGCTQVGALLIPTKVYMTQVDVVNLAVEIPLTVVVNIFKCSATLAWTGTKTTTVLSESTGIQVFDMKDLEEVGIQCGDEVYVAGVTASKPKYIGDSYGPVRDQNVTSSTSNKRREVIVISVPKKF</sequence>
<dbReference type="InterPro" id="IPR015915">
    <property type="entry name" value="Kelch-typ_b-propeller"/>
</dbReference>
<dbReference type="Proteomes" id="UP000278807">
    <property type="component" value="Unassembled WGS sequence"/>
</dbReference>
<evidence type="ECO:0000313" key="1">
    <source>
        <dbReference type="EMBL" id="VDN99730.1"/>
    </source>
</evidence>
<protein>
    <submittedName>
        <fullName evidence="1 3">Uncharacterized protein</fullName>
    </submittedName>
</protein>
<gene>
    <name evidence="1" type="ORF">HNAJ_LOCUS3871</name>
</gene>
<accession>A0A0R3T9Y4</accession>
<dbReference type="OrthoDB" id="6253194at2759"/>
<dbReference type="EMBL" id="UZAE01002426">
    <property type="protein sequence ID" value="VDN99730.1"/>
    <property type="molecule type" value="Genomic_DNA"/>
</dbReference>